<dbReference type="Gene3D" id="1.10.30.50">
    <property type="match status" value="1"/>
</dbReference>
<evidence type="ECO:0000313" key="4">
    <source>
        <dbReference type="EMBL" id="PLW80978.1"/>
    </source>
</evidence>
<dbReference type="CDD" id="cd00085">
    <property type="entry name" value="HNHc"/>
    <property type="match status" value="1"/>
</dbReference>
<dbReference type="InterPro" id="IPR003615">
    <property type="entry name" value="HNH_nuc"/>
</dbReference>
<dbReference type="GO" id="GO:0008270">
    <property type="term" value="F:zinc ion binding"/>
    <property type="evidence" value="ECO:0007669"/>
    <property type="project" value="InterPro"/>
</dbReference>
<evidence type="ECO:0000256" key="2">
    <source>
        <dbReference type="SAM" id="MobiDB-lite"/>
    </source>
</evidence>
<dbReference type="SMART" id="SM00507">
    <property type="entry name" value="HNHc"/>
    <property type="match status" value="1"/>
</dbReference>
<feature type="compositionally biased region" description="Polar residues" evidence="2">
    <location>
        <begin position="295"/>
        <end position="311"/>
    </location>
</feature>
<dbReference type="GO" id="GO:0004519">
    <property type="term" value="F:endonuclease activity"/>
    <property type="evidence" value="ECO:0007669"/>
    <property type="project" value="InterPro"/>
</dbReference>
<feature type="compositionally biased region" description="Basic and acidic residues" evidence="2">
    <location>
        <begin position="348"/>
        <end position="357"/>
    </location>
</feature>
<evidence type="ECO:0000256" key="1">
    <source>
        <dbReference type="ARBA" id="ARBA00023450"/>
    </source>
</evidence>
<gene>
    <name evidence="4" type="ORF">CWI75_17950</name>
</gene>
<sequence length="577" mass="62926">MKLGAWDSRLGRLLYCVCIQLRGVVMGMPVVVEDRPERLTGAQLGQAITLLSAQINAANHRLLKMIAEFDRRGDWREQGAMRSCAHWLVANCGITLGAAREKMRVARQLHVLPEVDEVFSEGGISYSKVRAITRVATPENQGFMVHLAQQNSAGHLEKLVSRYEPVAEPGLAGLLEAGQEEVATAGVSCDEAESGAAPELDAEAMRELARELYWFQDQDGMWIIHAKLPPEQGQLVMKALQAVVRPLEEERHEEWKTKQKARMQAVARKILQRGGTKAAASAEDGAESADPCSRAVSSVSQNLDAGTHSNGATRGLSAGAIFSGASPSLGAVAPSGSAGRSLHAEVTAGRESRHDIEALSGASSPTESSENSDREGVPDHVAYARAEKKISAETFSQHMNQVRADALVAVVEHFLASGPDYRGLQGLKGSERCQVVMHVDINTLREQRSGVCCSHGRAHFEDKPWLSPSTARRLSCDASLVTVLEDDAGKVLNVDRKSRIVPGPIRRALRERDGVCQYPGCQESEYVDAHHIRHWAEGGETRLNNLVTLCRFHHRQLHRGCFDIRLNGVSAEIFSNC</sequence>
<dbReference type="GO" id="GO:0003676">
    <property type="term" value="F:nucleic acid binding"/>
    <property type="evidence" value="ECO:0007669"/>
    <property type="project" value="InterPro"/>
</dbReference>
<accession>A0A2N5XXU4</accession>
<feature type="region of interest" description="Disordered" evidence="2">
    <location>
        <begin position="332"/>
        <end position="377"/>
    </location>
</feature>
<organism evidence="4 5">
    <name type="scientific">Kineobactrum sediminis</name>
    <dbReference type="NCBI Taxonomy" id="1905677"/>
    <lineage>
        <taxon>Bacteria</taxon>
        <taxon>Pseudomonadati</taxon>
        <taxon>Pseudomonadota</taxon>
        <taxon>Gammaproteobacteria</taxon>
        <taxon>Cellvibrionales</taxon>
        <taxon>Halieaceae</taxon>
        <taxon>Kineobactrum</taxon>
    </lineage>
</organism>
<feature type="region of interest" description="Disordered" evidence="2">
    <location>
        <begin position="275"/>
        <end position="311"/>
    </location>
</feature>
<dbReference type="Pfam" id="PF02720">
    <property type="entry name" value="DUF222"/>
    <property type="match status" value="2"/>
</dbReference>
<evidence type="ECO:0000313" key="5">
    <source>
        <dbReference type="Proteomes" id="UP000234845"/>
    </source>
</evidence>
<evidence type="ECO:0000259" key="3">
    <source>
        <dbReference type="SMART" id="SM00507"/>
    </source>
</evidence>
<dbReference type="Pfam" id="PF01844">
    <property type="entry name" value="HNH"/>
    <property type="match status" value="1"/>
</dbReference>
<proteinExistence type="inferred from homology"/>
<protein>
    <recommendedName>
        <fullName evidence="3">HNH nuclease domain-containing protein</fullName>
    </recommendedName>
</protein>
<comment type="caution">
    <text evidence="4">The sequence shown here is derived from an EMBL/GenBank/DDBJ whole genome shotgun (WGS) entry which is preliminary data.</text>
</comment>
<dbReference type="InterPro" id="IPR003870">
    <property type="entry name" value="DUF222"/>
</dbReference>
<dbReference type="EMBL" id="PKLZ01000019">
    <property type="protein sequence ID" value="PLW80978.1"/>
    <property type="molecule type" value="Genomic_DNA"/>
</dbReference>
<keyword evidence="5" id="KW-1185">Reference proteome</keyword>
<dbReference type="Proteomes" id="UP000234845">
    <property type="component" value="Unassembled WGS sequence"/>
</dbReference>
<reference evidence="5" key="1">
    <citation type="submission" date="2017-11" db="EMBL/GenBank/DDBJ databases">
        <title>The draft genome sequence of Chromatocurvus sp. F02.</title>
        <authorList>
            <person name="Du Z.-J."/>
            <person name="Chang Y.-Q."/>
        </authorList>
    </citation>
    <scope>NUCLEOTIDE SEQUENCE [LARGE SCALE GENOMIC DNA]</scope>
    <source>
        <strain evidence="5">F02</strain>
    </source>
</reference>
<feature type="domain" description="HNH nuclease" evidence="3">
    <location>
        <begin position="504"/>
        <end position="555"/>
    </location>
</feature>
<comment type="similarity">
    <text evidence="1">Belongs to the Rv1128c/1148c/1588c/1702c/1945/3466 family.</text>
</comment>
<dbReference type="InterPro" id="IPR002711">
    <property type="entry name" value="HNH"/>
</dbReference>
<dbReference type="AlphaFoldDB" id="A0A2N5XXU4"/>
<name>A0A2N5XXU4_9GAMM</name>